<evidence type="ECO:0000313" key="4">
    <source>
        <dbReference type="Proteomes" id="UP001429984"/>
    </source>
</evidence>
<keyword evidence="4" id="KW-1185">Reference proteome</keyword>
<name>A0ABS0B4I3_9GAMM</name>
<accession>A0ABS0B4I3</accession>
<feature type="region of interest" description="Disordered" evidence="1">
    <location>
        <begin position="140"/>
        <end position="164"/>
    </location>
</feature>
<protein>
    <recommendedName>
        <fullName evidence="5">DUF4156 domain-containing protein</fullName>
    </recommendedName>
</protein>
<dbReference type="RefSeq" id="WP_194929957.1">
    <property type="nucleotide sequence ID" value="NZ_JADLZT010000002.1"/>
</dbReference>
<reference evidence="3 4" key="1">
    <citation type="submission" date="2020-11" db="EMBL/GenBank/DDBJ databases">
        <title>Draft Genome Sequence and Secondary Metabolite Biosynthetic Potential of the Lysobacter niastensis Type strain DSM 18481.</title>
        <authorList>
            <person name="Turrini P."/>
            <person name="Artuso I."/>
            <person name="Tescari M."/>
            <person name="Lugli G.A."/>
            <person name="Frangipani E."/>
            <person name="Ventura M."/>
            <person name="Visca P."/>
        </authorList>
    </citation>
    <scope>NUCLEOTIDE SEQUENCE [LARGE SCALE GENOMIC DNA]</scope>
    <source>
        <strain evidence="3 4">DSM 18481</strain>
    </source>
</reference>
<feature type="compositionally biased region" description="Pro residues" evidence="1">
    <location>
        <begin position="143"/>
        <end position="164"/>
    </location>
</feature>
<keyword evidence="2" id="KW-0732">Signal</keyword>
<feature type="chain" id="PRO_5045793872" description="DUF4156 domain-containing protein" evidence="2">
    <location>
        <begin position="21"/>
        <end position="164"/>
    </location>
</feature>
<evidence type="ECO:0008006" key="5">
    <source>
        <dbReference type="Google" id="ProtNLM"/>
    </source>
</evidence>
<evidence type="ECO:0000313" key="3">
    <source>
        <dbReference type="EMBL" id="MBF6023378.1"/>
    </source>
</evidence>
<dbReference type="Proteomes" id="UP001429984">
    <property type="component" value="Unassembled WGS sequence"/>
</dbReference>
<dbReference type="PROSITE" id="PS51257">
    <property type="entry name" value="PROKAR_LIPOPROTEIN"/>
    <property type="match status" value="1"/>
</dbReference>
<dbReference type="EMBL" id="JADLZT010000002">
    <property type="protein sequence ID" value="MBF6023378.1"/>
    <property type="molecule type" value="Genomic_DNA"/>
</dbReference>
<gene>
    <name evidence="3" type="ORF">IU514_04960</name>
</gene>
<organism evidence="3 4">
    <name type="scientific">Lysobacter niastensis</name>
    <dbReference type="NCBI Taxonomy" id="380629"/>
    <lineage>
        <taxon>Bacteria</taxon>
        <taxon>Pseudomonadati</taxon>
        <taxon>Pseudomonadota</taxon>
        <taxon>Gammaproteobacteria</taxon>
        <taxon>Lysobacterales</taxon>
        <taxon>Lysobacteraceae</taxon>
        <taxon>Lysobacter</taxon>
    </lineage>
</organism>
<proteinExistence type="predicted"/>
<evidence type="ECO:0000256" key="1">
    <source>
        <dbReference type="SAM" id="MobiDB-lite"/>
    </source>
</evidence>
<sequence>MTRLVLILLTAMLTALLASCSTNSHLVTGQTRPPVDPAQVRVYFTPPPGGFEEIAQLETSSGSFTYGEQNKMNSVITKLKAEAAKLGANGVLFIGTENSYGNSSIGVGAGGGNYGGSGFSSGGVGFSISPTQKFARGLAIYVPNPPPEAPAPATAPQPAPTPTK</sequence>
<feature type="signal peptide" evidence="2">
    <location>
        <begin position="1"/>
        <end position="20"/>
    </location>
</feature>
<evidence type="ECO:0000256" key="2">
    <source>
        <dbReference type="SAM" id="SignalP"/>
    </source>
</evidence>
<comment type="caution">
    <text evidence="3">The sequence shown here is derived from an EMBL/GenBank/DDBJ whole genome shotgun (WGS) entry which is preliminary data.</text>
</comment>